<proteinExistence type="predicted"/>
<name>A0ABU1XHN8_9NOCA</name>
<protein>
    <submittedName>
        <fullName evidence="2">Uncharacterized protein</fullName>
    </submittedName>
</protein>
<organism evidence="2 3">
    <name type="scientific">Nocardia kruczakiae</name>
    <dbReference type="NCBI Taxonomy" id="261477"/>
    <lineage>
        <taxon>Bacteria</taxon>
        <taxon>Bacillati</taxon>
        <taxon>Actinomycetota</taxon>
        <taxon>Actinomycetes</taxon>
        <taxon>Mycobacteriales</taxon>
        <taxon>Nocardiaceae</taxon>
        <taxon>Nocardia</taxon>
    </lineage>
</organism>
<evidence type="ECO:0000313" key="3">
    <source>
        <dbReference type="Proteomes" id="UP001251217"/>
    </source>
</evidence>
<feature type="region of interest" description="Disordered" evidence="1">
    <location>
        <begin position="106"/>
        <end position="128"/>
    </location>
</feature>
<evidence type="ECO:0000256" key="1">
    <source>
        <dbReference type="SAM" id="MobiDB-lite"/>
    </source>
</evidence>
<keyword evidence="3" id="KW-1185">Reference proteome</keyword>
<dbReference type="Proteomes" id="UP001251217">
    <property type="component" value="Unassembled WGS sequence"/>
</dbReference>
<reference evidence="2 3" key="1">
    <citation type="submission" date="2023-07" db="EMBL/GenBank/DDBJ databases">
        <title>Sorghum-associated microbial communities from plants grown in Nebraska, USA.</title>
        <authorList>
            <person name="Schachtman D."/>
        </authorList>
    </citation>
    <scope>NUCLEOTIDE SEQUENCE [LARGE SCALE GENOMIC DNA]</scope>
    <source>
        <strain evidence="2 3">4272</strain>
    </source>
</reference>
<comment type="caution">
    <text evidence="2">The sequence shown here is derived from an EMBL/GenBank/DDBJ whole genome shotgun (WGS) entry which is preliminary data.</text>
</comment>
<dbReference type="EMBL" id="JAVDWW010000006">
    <property type="protein sequence ID" value="MDR7170062.1"/>
    <property type="molecule type" value="Genomic_DNA"/>
</dbReference>
<sequence length="128" mass="13952">MTSRSDAEDDETPAYAMGYVCVDLVKAFHRLHLPMRALARRLGYAYLGLTKSSSLVVPEALLDHVTSHQIELLIVPDLGHLRGRIPPELAEITDIHDLATRFTYERGGGYAPDGGSPNPLDSDPAAGR</sequence>
<evidence type="ECO:0000313" key="2">
    <source>
        <dbReference type="EMBL" id="MDR7170062.1"/>
    </source>
</evidence>
<gene>
    <name evidence="2" type="ORF">J2W56_003813</name>
</gene>
<accession>A0ABU1XHN8</accession>
<dbReference type="RefSeq" id="WP_310403700.1">
    <property type="nucleotide sequence ID" value="NZ_JAVDWW010000006.1"/>
</dbReference>